<dbReference type="PANTHER" id="PTHR35176:SF1">
    <property type="entry name" value="F420H(2)-DEPENDENT BILIVERDIN REDUCTASE"/>
    <property type="match status" value="1"/>
</dbReference>
<dbReference type="InterPro" id="IPR052019">
    <property type="entry name" value="F420H2_bilvrd_red/Heme_oxyg"/>
</dbReference>
<dbReference type="PANTHER" id="PTHR35176">
    <property type="entry name" value="HEME OXYGENASE HI_0854-RELATED"/>
    <property type="match status" value="1"/>
</dbReference>
<organism evidence="3 4">
    <name type="scientific">Catenulispora subtropica</name>
    <dbReference type="NCBI Taxonomy" id="450798"/>
    <lineage>
        <taxon>Bacteria</taxon>
        <taxon>Bacillati</taxon>
        <taxon>Actinomycetota</taxon>
        <taxon>Actinomycetes</taxon>
        <taxon>Catenulisporales</taxon>
        <taxon>Catenulisporaceae</taxon>
        <taxon>Catenulispora</taxon>
    </lineage>
</organism>
<dbReference type="Proteomes" id="UP001499854">
    <property type="component" value="Unassembled WGS sequence"/>
</dbReference>
<comment type="caution">
    <text evidence="3">The sequence shown here is derived from an EMBL/GenBank/DDBJ whole genome shotgun (WGS) entry which is preliminary data.</text>
</comment>
<dbReference type="Pfam" id="PF01243">
    <property type="entry name" value="PNPOx_N"/>
    <property type="match status" value="1"/>
</dbReference>
<feature type="domain" description="Pyridoxamine 5'-phosphate oxidase N-terminal" evidence="2">
    <location>
        <begin position="14"/>
        <end position="126"/>
    </location>
</feature>
<evidence type="ECO:0000313" key="4">
    <source>
        <dbReference type="Proteomes" id="UP001499854"/>
    </source>
</evidence>
<evidence type="ECO:0000313" key="3">
    <source>
        <dbReference type="EMBL" id="GAA1990828.1"/>
    </source>
</evidence>
<reference evidence="3 4" key="1">
    <citation type="journal article" date="2019" name="Int. J. Syst. Evol. Microbiol.">
        <title>The Global Catalogue of Microorganisms (GCM) 10K type strain sequencing project: providing services to taxonomists for standard genome sequencing and annotation.</title>
        <authorList>
            <consortium name="The Broad Institute Genomics Platform"/>
            <consortium name="The Broad Institute Genome Sequencing Center for Infectious Disease"/>
            <person name="Wu L."/>
            <person name="Ma J."/>
        </authorList>
    </citation>
    <scope>NUCLEOTIDE SEQUENCE [LARGE SCALE GENOMIC DNA]</scope>
    <source>
        <strain evidence="3 4">JCM 16013</strain>
    </source>
</reference>
<dbReference type="RefSeq" id="WP_344660761.1">
    <property type="nucleotide sequence ID" value="NZ_BAAAQM010000044.1"/>
</dbReference>
<evidence type="ECO:0000256" key="1">
    <source>
        <dbReference type="ARBA" id="ARBA00023002"/>
    </source>
</evidence>
<sequence length="147" mass="16108">MSDAELTDPDGMGFWSERHLCTLATVRKNGTPHLVPVGATYDPETGLARIITSSTSAKARRIAAEGPVPAAVTQVDGRRWTTLEGLARVNRDPDAVADAVRRYAKRYRQPGENPLRVVIEIEVHRVLGSVKVPLPERVTGDRPPAHR</sequence>
<accession>A0ABN2SQJ5</accession>
<dbReference type="InterPro" id="IPR019920">
    <property type="entry name" value="F420-binding_dom_put"/>
</dbReference>
<protein>
    <submittedName>
        <fullName evidence="3">TIGR03618 family F420-dependent PPOX class oxidoreductase</fullName>
    </submittedName>
</protein>
<dbReference type="InterPro" id="IPR011576">
    <property type="entry name" value="Pyridox_Oxase_N"/>
</dbReference>
<keyword evidence="4" id="KW-1185">Reference proteome</keyword>
<dbReference type="SUPFAM" id="SSF50475">
    <property type="entry name" value="FMN-binding split barrel"/>
    <property type="match status" value="1"/>
</dbReference>
<dbReference type="EMBL" id="BAAAQM010000044">
    <property type="protein sequence ID" value="GAA1990828.1"/>
    <property type="molecule type" value="Genomic_DNA"/>
</dbReference>
<dbReference type="InterPro" id="IPR012349">
    <property type="entry name" value="Split_barrel_FMN-bd"/>
</dbReference>
<evidence type="ECO:0000259" key="2">
    <source>
        <dbReference type="Pfam" id="PF01243"/>
    </source>
</evidence>
<dbReference type="NCBIfam" id="TIGR03618">
    <property type="entry name" value="Rv1155_F420"/>
    <property type="match status" value="1"/>
</dbReference>
<proteinExistence type="predicted"/>
<gene>
    <name evidence="3" type="ORF">GCM10009838_62680</name>
</gene>
<name>A0ABN2SQJ5_9ACTN</name>
<dbReference type="Gene3D" id="2.30.110.10">
    <property type="entry name" value="Electron Transport, Fmn-binding Protein, Chain A"/>
    <property type="match status" value="1"/>
</dbReference>
<keyword evidence="1" id="KW-0560">Oxidoreductase</keyword>